<proteinExistence type="predicted"/>
<organism evidence="1 2">
    <name type="scientific">Brassica rapa subsp. trilocularis</name>
    <dbReference type="NCBI Taxonomy" id="1813537"/>
    <lineage>
        <taxon>Eukaryota</taxon>
        <taxon>Viridiplantae</taxon>
        <taxon>Streptophyta</taxon>
        <taxon>Embryophyta</taxon>
        <taxon>Tracheophyta</taxon>
        <taxon>Spermatophyta</taxon>
        <taxon>Magnoliopsida</taxon>
        <taxon>eudicotyledons</taxon>
        <taxon>Gunneridae</taxon>
        <taxon>Pentapetalae</taxon>
        <taxon>rosids</taxon>
        <taxon>malvids</taxon>
        <taxon>Brassicales</taxon>
        <taxon>Brassicaceae</taxon>
        <taxon>Brassiceae</taxon>
        <taxon>Brassica</taxon>
    </lineage>
</organism>
<evidence type="ECO:0000313" key="1">
    <source>
        <dbReference type="EMBL" id="KAG5383161.1"/>
    </source>
</evidence>
<dbReference type="EMBL" id="JADBGQ010000008">
    <property type="protein sequence ID" value="KAG5383161.1"/>
    <property type="molecule type" value="Genomic_DNA"/>
</dbReference>
<reference evidence="1 2" key="1">
    <citation type="submission" date="2021-03" db="EMBL/GenBank/DDBJ databases">
        <authorList>
            <person name="King G.J."/>
            <person name="Bancroft I."/>
            <person name="Baten A."/>
            <person name="Bloomfield J."/>
            <person name="Borpatragohain P."/>
            <person name="He Z."/>
            <person name="Irish N."/>
            <person name="Irwin J."/>
            <person name="Liu K."/>
            <person name="Mauleon R.P."/>
            <person name="Moore J."/>
            <person name="Morris R."/>
            <person name="Ostergaard L."/>
            <person name="Wang B."/>
            <person name="Wells R."/>
        </authorList>
    </citation>
    <scope>NUCLEOTIDE SEQUENCE [LARGE SCALE GENOMIC DNA]</scope>
    <source>
        <strain evidence="1">R-o-18</strain>
        <tissue evidence="1">Leaf</tissue>
    </source>
</reference>
<name>A0ABQ7L9B2_BRACM</name>
<protein>
    <submittedName>
        <fullName evidence="1">Uncharacterized protein</fullName>
    </submittedName>
</protein>
<sequence length="253" mass="27550">RTGTAFIYAVRCLHTLRSRNAISTHRIRHRFSSYVRTVKAPTPDLSLPLTALTIDRGPTPFVGPPPVGHRNFPTTGVNFDMGASTVYRSGSSDIAIAFACDCVWLGQAHILAYESPISNPVQLTYIFVVRELCLRHLSTSTPPLDITGFLASSPVLTTPFLFAVSTMQECGFARFDHYVIAASTSYSIIVLPPSHYAVSIDGSVSQLCDLQTGAIFFIVEALTTSCRPDLRMTPSPPLSQVKLVSLSPPLYTV</sequence>
<dbReference type="Proteomes" id="UP000823674">
    <property type="component" value="Chromosome A09"/>
</dbReference>
<accession>A0ABQ7L9B2</accession>
<keyword evidence="2" id="KW-1185">Reference proteome</keyword>
<comment type="caution">
    <text evidence="1">The sequence shown here is derived from an EMBL/GenBank/DDBJ whole genome shotgun (WGS) entry which is preliminary data.</text>
</comment>
<gene>
    <name evidence="1" type="primary">A09p021680.1_BraROA</name>
    <name evidence="1" type="ORF">IGI04_034631</name>
</gene>
<evidence type="ECO:0000313" key="2">
    <source>
        <dbReference type="Proteomes" id="UP000823674"/>
    </source>
</evidence>
<feature type="non-terminal residue" evidence="1">
    <location>
        <position position="1"/>
    </location>
</feature>